<dbReference type="Pfam" id="PF22494">
    <property type="entry name" value="choice_anch_I"/>
    <property type="match status" value="1"/>
</dbReference>
<sequence length="505" mass="54140">MKFNKLIISAVCVAAIFGCQKDGEVPKGPVVNTEVNFKYKSSIKVGGEGASEISAYDPISKRLFTVNVESTAISVHDISDLSAPVTEALIDLSAYGAPNSVAVHKGKLAVAVEADPKQNPGKVLVYNTANLKLLNEFIVGALPDMVIFSKDGKLIISANEGEPNDSYTIDPLGTVSIIDLSDDSVTTLDFSVFNGQEAALADQGFRVFGPGATLAQDVEPEYVAVSDDSKTAWVSLQENNGMAKVNIETKTIEAIYPLGFKDFNAVGNAIDASDKDGVKALRNWPVLGIYQPDAITSINISGTTYIFSANEGDARDYGGYSEELRVEDLTLDETAYPLADDFQNEINLGRLKTTSTLGDIDNDGDVDQIYNYGARSFSVWSESGNLLYDSGNSISKETLAKTPEAFNGGDKRSDDKGAEPEAVTVLNMGNQRYILFVGLERNNQVLMYDVTNPVAPVFMDILSHTGDVGPEGLLVIPAADSPNGKDLLVISNEVSGTVSFYENIQ</sequence>
<evidence type="ECO:0000259" key="2">
    <source>
        <dbReference type="Pfam" id="PF22494"/>
    </source>
</evidence>
<feature type="region of interest" description="Disordered" evidence="1">
    <location>
        <begin position="399"/>
        <end position="418"/>
    </location>
</feature>
<dbReference type="InterPro" id="IPR011045">
    <property type="entry name" value="N2O_reductase_N"/>
</dbReference>
<dbReference type="OrthoDB" id="9803927at2"/>
<keyword evidence="4" id="KW-1185">Reference proteome</keyword>
<dbReference type="Gene3D" id="2.130.10.10">
    <property type="entry name" value="YVTN repeat-like/Quinoprotein amine dehydrogenase"/>
    <property type="match status" value="1"/>
</dbReference>
<dbReference type="InterPro" id="IPR055188">
    <property type="entry name" value="Choice_anch_I"/>
</dbReference>
<evidence type="ECO:0000313" key="4">
    <source>
        <dbReference type="Proteomes" id="UP000308713"/>
    </source>
</evidence>
<accession>A0A5C4SGC0</accession>
<feature type="domain" description="Choice-of-anchor I" evidence="2">
    <location>
        <begin position="39"/>
        <end position="502"/>
    </location>
</feature>
<dbReference type="InterPro" id="IPR015943">
    <property type="entry name" value="WD40/YVTN_repeat-like_dom_sf"/>
</dbReference>
<feature type="compositionally biased region" description="Basic and acidic residues" evidence="1">
    <location>
        <begin position="409"/>
        <end position="418"/>
    </location>
</feature>
<evidence type="ECO:0000256" key="1">
    <source>
        <dbReference type="SAM" id="MobiDB-lite"/>
    </source>
</evidence>
<proteinExistence type="predicted"/>
<dbReference type="PROSITE" id="PS51257">
    <property type="entry name" value="PROKAR_LIPOPROTEIN"/>
    <property type="match status" value="1"/>
</dbReference>
<dbReference type="InterPro" id="IPR052956">
    <property type="entry name" value="Mesenchyme-surface_protein"/>
</dbReference>
<dbReference type="PANTHER" id="PTHR46928">
    <property type="entry name" value="MESENCHYME-SPECIFIC CELL SURFACE GLYCOPROTEIN"/>
    <property type="match status" value="1"/>
</dbReference>
<dbReference type="PANTHER" id="PTHR46928:SF1">
    <property type="entry name" value="MESENCHYME-SPECIFIC CELL SURFACE GLYCOPROTEIN"/>
    <property type="match status" value="1"/>
</dbReference>
<gene>
    <name evidence="3" type="ORF">FGF67_13845</name>
</gene>
<evidence type="ECO:0000313" key="3">
    <source>
        <dbReference type="EMBL" id="TNJ42570.1"/>
    </source>
</evidence>
<dbReference type="AlphaFoldDB" id="A0A5C4SGC0"/>
<dbReference type="RefSeq" id="WP_139698354.1">
    <property type="nucleotide sequence ID" value="NZ_CP074074.1"/>
</dbReference>
<reference evidence="3 4" key="1">
    <citation type="submission" date="2019-05" db="EMBL/GenBank/DDBJ databases">
        <title>Tamlana fucoidanivorans sp. nov., isolated from the surface of algae collected from Fujian province in China.</title>
        <authorList>
            <person name="Li J."/>
        </authorList>
    </citation>
    <scope>NUCLEOTIDE SEQUENCE [LARGE SCALE GENOMIC DNA]</scope>
    <source>
        <strain evidence="3 4">CW2-9</strain>
    </source>
</reference>
<protein>
    <submittedName>
        <fullName evidence="3">Alkaline phosphatase</fullName>
    </submittedName>
</protein>
<dbReference type="NCBIfam" id="NF038117">
    <property type="entry name" value="choice_anch_I"/>
    <property type="match status" value="1"/>
</dbReference>
<dbReference type="EMBL" id="VDCS01000013">
    <property type="protein sequence ID" value="TNJ42570.1"/>
    <property type="molecule type" value="Genomic_DNA"/>
</dbReference>
<comment type="caution">
    <text evidence="3">The sequence shown here is derived from an EMBL/GenBank/DDBJ whole genome shotgun (WGS) entry which is preliminary data.</text>
</comment>
<dbReference type="SUPFAM" id="SSF50974">
    <property type="entry name" value="Nitrous oxide reductase, N-terminal domain"/>
    <property type="match status" value="1"/>
</dbReference>
<organism evidence="3 4">
    <name type="scientific">Allotamlana fucoidanivorans</name>
    <dbReference type="NCBI Taxonomy" id="2583814"/>
    <lineage>
        <taxon>Bacteria</taxon>
        <taxon>Pseudomonadati</taxon>
        <taxon>Bacteroidota</taxon>
        <taxon>Flavobacteriia</taxon>
        <taxon>Flavobacteriales</taxon>
        <taxon>Flavobacteriaceae</taxon>
        <taxon>Allotamlana</taxon>
    </lineage>
</organism>
<dbReference type="Proteomes" id="UP000308713">
    <property type="component" value="Unassembled WGS sequence"/>
</dbReference>
<name>A0A5C4SGC0_9FLAO</name>